<name>A0A521EE54_9RHOB</name>
<gene>
    <name evidence="3" type="ORF">SAMN06265221_112105</name>
</gene>
<dbReference type="SUPFAM" id="SSF51556">
    <property type="entry name" value="Metallo-dependent hydrolases"/>
    <property type="match status" value="1"/>
</dbReference>
<dbReference type="PANTHER" id="PTHR43569">
    <property type="entry name" value="AMIDOHYDROLASE"/>
    <property type="match status" value="1"/>
</dbReference>
<dbReference type="PANTHER" id="PTHR43569:SF2">
    <property type="entry name" value="AMIDOHYDROLASE-RELATED DOMAIN-CONTAINING PROTEIN"/>
    <property type="match status" value="1"/>
</dbReference>
<dbReference type="RefSeq" id="WP_246098739.1">
    <property type="nucleotide sequence ID" value="NZ_FXTK01000012.1"/>
</dbReference>
<dbReference type="InterPro" id="IPR032466">
    <property type="entry name" value="Metal_Hydrolase"/>
</dbReference>
<dbReference type="InterPro" id="IPR006680">
    <property type="entry name" value="Amidohydro-rel"/>
</dbReference>
<accession>A0A521EE54</accession>
<dbReference type="Gene3D" id="3.20.20.140">
    <property type="entry name" value="Metal-dependent hydrolases"/>
    <property type="match status" value="1"/>
</dbReference>
<comment type="similarity">
    <text evidence="1">Belongs to the metallo-dependent hydrolases superfamily.</text>
</comment>
<dbReference type="AlphaFoldDB" id="A0A521EE54"/>
<dbReference type="Proteomes" id="UP000319014">
    <property type="component" value="Unassembled WGS sequence"/>
</dbReference>
<dbReference type="GO" id="GO:0016787">
    <property type="term" value="F:hydrolase activity"/>
    <property type="evidence" value="ECO:0007669"/>
    <property type="project" value="InterPro"/>
</dbReference>
<keyword evidence="4" id="KW-1185">Reference proteome</keyword>
<feature type="domain" description="Amidohydrolase-related" evidence="2">
    <location>
        <begin position="9"/>
        <end position="277"/>
    </location>
</feature>
<evidence type="ECO:0000313" key="3">
    <source>
        <dbReference type="EMBL" id="SMO82122.1"/>
    </source>
</evidence>
<evidence type="ECO:0000313" key="4">
    <source>
        <dbReference type="Proteomes" id="UP000319014"/>
    </source>
</evidence>
<protein>
    <submittedName>
        <fullName evidence="3">L-fuconolactonase</fullName>
    </submittedName>
</protein>
<proteinExistence type="inferred from homology"/>
<dbReference type="Pfam" id="PF04909">
    <property type="entry name" value="Amidohydro_2"/>
    <property type="match status" value="1"/>
</dbReference>
<evidence type="ECO:0000259" key="2">
    <source>
        <dbReference type="Pfam" id="PF04909"/>
    </source>
</evidence>
<sequence>MTLPMPVLDTHCHFWDLSRGDYDWLNGSGGPLAPIRRDFLPADFPAAHRVIAVQAAATLAETDFLLELAAQNDAIAGVVGWVDLTRPGSVTVLQDRAANPLFKGIRPMLQNIADTDWLMTQARPEVIETVTRLGLRFDALVTERHLPMLERFVAAHPDLPVMIDHCAKPQPGARPEWEKGMRALARHPRVMCKFSGLPSELSPAERVAPQAAVVHVLSQLLEWFGPERLVWGSDWPVLTLAASYLDWQSLSRDVLAHLPQDQQAAIFHGNGARFYGI</sequence>
<dbReference type="InterPro" id="IPR052350">
    <property type="entry name" value="Metallo-dep_Lactonases"/>
</dbReference>
<organism evidence="3 4">
    <name type="scientific">Paracoccus laeviglucosivorans</name>
    <dbReference type="NCBI Taxonomy" id="1197861"/>
    <lineage>
        <taxon>Bacteria</taxon>
        <taxon>Pseudomonadati</taxon>
        <taxon>Pseudomonadota</taxon>
        <taxon>Alphaproteobacteria</taxon>
        <taxon>Rhodobacterales</taxon>
        <taxon>Paracoccaceae</taxon>
        <taxon>Paracoccus</taxon>
    </lineage>
</organism>
<dbReference type="EMBL" id="FXTK01000012">
    <property type="protein sequence ID" value="SMO82122.1"/>
    <property type="molecule type" value="Genomic_DNA"/>
</dbReference>
<reference evidence="3 4" key="1">
    <citation type="submission" date="2017-05" db="EMBL/GenBank/DDBJ databases">
        <authorList>
            <person name="Varghese N."/>
            <person name="Submissions S."/>
        </authorList>
    </citation>
    <scope>NUCLEOTIDE SEQUENCE [LARGE SCALE GENOMIC DNA]</scope>
    <source>
        <strain evidence="3 4">DSM 100094</strain>
    </source>
</reference>
<evidence type="ECO:0000256" key="1">
    <source>
        <dbReference type="ARBA" id="ARBA00038310"/>
    </source>
</evidence>